<evidence type="ECO:0000313" key="3">
    <source>
        <dbReference type="EMBL" id="PXY95550.1"/>
    </source>
</evidence>
<dbReference type="Gene3D" id="3.40.50.300">
    <property type="entry name" value="P-loop containing nucleotide triphosphate hydrolases"/>
    <property type="match status" value="1"/>
</dbReference>
<proteinExistence type="predicted"/>
<sequence length="765" mass="89029">MKIISFNITNFRRLSNVKIDIADEKTVFVGANNSGKTSASHALKCFLSKDGKKQIRINDITLINHKEINRIGEKWEQYDKTEISDEDIQKSYQEFNNYFPSLDILINVPKNEIHHVVKIIPTLDWQVGVLGVRLCYEANSIDELRKTFIEERLKAIKANEKGVTLWPSNLVDFLSNKLNSFFTINTYLLDVDNESKEIRKKSDFIVKGFNIHDLIKFDFIPAQREVSDDSDKADDIEKPATQIRQYYDTITNPEKSPTNDIDFEAIKAIQESQNRFNDALDNSLMLLFDEIKSLGYPNIADPLIEIKTKVGTLSSYINHSSALNYKINDQSLPENYLGLGYQNIIAMTVKLIKHRDEWLRFGKAKDKNERIERLHFVIIEEPEAHLHIQAQQVFINNSYNLLTRYKNDSDNEIANRYKDLDKSLCSQMLVTTHSPHIVYEVDFACLRYFDRHTSNKSSIPLTKVKNLSELFDSTDMCDRFVAKYLKLHYCDIFFADAVIILEGKSEKILIPQLIKEHFEELFRRYISYMEIEGDYSHIFRPLLEKLGIDVLIITDLDSVKKRGRKKQLPEKSAKQISSNPVINKWLFNDEKTIDILINLTEEERIKKISSSFSEIYFAFQQKIDVNFSFLDKKFIGETIPRTFEDALLIANLELISKLPEKFKSSETEYNRELKKIIEDYQESKDLIQLMETFFTRLNPETKLIKSKSKSESKSKIIKAALALELLFICDSVDKLNPPKYIELGLKWLQNKLKNKESIIQGQLNE</sequence>
<feature type="domain" description="OLD protein-like TOPRIM" evidence="2">
    <location>
        <begin position="493"/>
        <end position="557"/>
    </location>
</feature>
<accession>A0A318MRY4</accession>
<dbReference type="Pfam" id="PF20469">
    <property type="entry name" value="OLD-like_TOPRIM"/>
    <property type="match status" value="1"/>
</dbReference>
<dbReference type="PANTHER" id="PTHR43581">
    <property type="entry name" value="ATP/GTP PHOSPHATASE"/>
    <property type="match status" value="1"/>
</dbReference>
<dbReference type="PANTHER" id="PTHR43581:SF2">
    <property type="entry name" value="EXCINUCLEASE ATPASE SUBUNIT"/>
    <property type="match status" value="1"/>
</dbReference>
<dbReference type="Proteomes" id="UP000247838">
    <property type="component" value="Unassembled WGS sequence"/>
</dbReference>
<name>A0A318MRY4_FRIPE</name>
<gene>
    <name evidence="3" type="ORF">DKK76_04910</name>
</gene>
<feature type="domain" description="Endonuclease GajA/Old nuclease/RecF-like AAA" evidence="1">
    <location>
        <begin position="1"/>
        <end position="438"/>
    </location>
</feature>
<dbReference type="EMBL" id="QGLM01000011">
    <property type="protein sequence ID" value="PXY95550.1"/>
    <property type="molecule type" value="Genomic_DNA"/>
</dbReference>
<organism evidence="3 4">
    <name type="scientific">Frischella perrara</name>
    <dbReference type="NCBI Taxonomy" id="1267021"/>
    <lineage>
        <taxon>Bacteria</taxon>
        <taxon>Pseudomonadati</taxon>
        <taxon>Pseudomonadota</taxon>
        <taxon>Gammaproteobacteria</taxon>
        <taxon>Orbales</taxon>
        <taxon>Orbaceae</taxon>
        <taxon>Frischella</taxon>
    </lineage>
</organism>
<dbReference type="InterPro" id="IPR034139">
    <property type="entry name" value="TOPRIM_OLD"/>
</dbReference>
<reference evidence="3 4" key="1">
    <citation type="submission" date="2018-05" db="EMBL/GenBank/DDBJ databases">
        <title>Reference genomes for bee gut microbiota database.</title>
        <authorList>
            <person name="Ellegaard K.M."/>
        </authorList>
    </citation>
    <scope>NUCLEOTIDE SEQUENCE [LARGE SCALE GENOMIC DNA]</scope>
    <source>
        <strain evidence="3 4">ESL0167</strain>
    </source>
</reference>
<dbReference type="AlphaFoldDB" id="A0A318MRY4"/>
<dbReference type="CDD" id="cd01026">
    <property type="entry name" value="TOPRIM_OLD"/>
    <property type="match status" value="1"/>
</dbReference>
<dbReference type="SUPFAM" id="SSF52540">
    <property type="entry name" value="P-loop containing nucleoside triphosphate hydrolases"/>
    <property type="match status" value="1"/>
</dbReference>
<protein>
    <submittedName>
        <fullName evidence="3">Uncharacterized protein</fullName>
    </submittedName>
</protein>
<comment type="caution">
    <text evidence="3">The sequence shown here is derived from an EMBL/GenBank/DDBJ whole genome shotgun (WGS) entry which is preliminary data.</text>
</comment>
<evidence type="ECO:0000259" key="2">
    <source>
        <dbReference type="Pfam" id="PF20469"/>
    </source>
</evidence>
<dbReference type="Pfam" id="PF13175">
    <property type="entry name" value="AAA_15"/>
    <property type="match status" value="1"/>
</dbReference>
<dbReference type="InterPro" id="IPR041685">
    <property type="entry name" value="AAA_GajA/Old/RecF-like"/>
</dbReference>
<evidence type="ECO:0000313" key="4">
    <source>
        <dbReference type="Proteomes" id="UP000247838"/>
    </source>
</evidence>
<evidence type="ECO:0000259" key="1">
    <source>
        <dbReference type="Pfam" id="PF13175"/>
    </source>
</evidence>
<dbReference type="RefSeq" id="WP_110443386.1">
    <property type="nucleotide sequence ID" value="NZ_QGLM01000011.1"/>
</dbReference>
<dbReference type="InterPro" id="IPR027417">
    <property type="entry name" value="P-loop_NTPase"/>
</dbReference>
<dbReference type="InterPro" id="IPR051396">
    <property type="entry name" value="Bact_Antivir_Def_Nuclease"/>
</dbReference>